<evidence type="ECO:0000313" key="4">
    <source>
        <dbReference type="EMBL" id="GIQ84277.1"/>
    </source>
</evidence>
<comment type="caution">
    <text evidence="4">The sequence shown here is derived from an EMBL/GenBank/DDBJ whole genome shotgun (WGS) entry which is preliminary data.</text>
</comment>
<dbReference type="AlphaFoldDB" id="A0A9K3CXF6"/>
<name>A0A9K3CXF6_9EUKA</name>
<proteinExistence type="predicted"/>
<reference evidence="4 5" key="2">
    <citation type="journal article" date="2018" name="PLoS ONE">
        <title>The draft genome of Kipferlia bialata reveals reductive genome evolution in fornicate parasites.</title>
        <authorList>
            <person name="Tanifuji G."/>
            <person name="Takabayashi S."/>
            <person name="Kume K."/>
            <person name="Takagi M."/>
            <person name="Nakayama T."/>
            <person name="Kamikawa R."/>
            <person name="Inagaki Y."/>
            <person name="Hashimoto T."/>
        </authorList>
    </citation>
    <scope>NUCLEOTIDE SEQUENCE [LARGE SCALE GENOMIC DNA]</scope>
    <source>
        <strain evidence="4">NY0173</strain>
    </source>
</reference>
<gene>
    <name evidence="3" type="ORF">KIPB_002952</name>
    <name evidence="4" type="ORF">KIPB_005737</name>
</gene>
<evidence type="ECO:0000313" key="3">
    <source>
        <dbReference type="EMBL" id="GIQ81910.1"/>
    </source>
</evidence>
<keyword evidence="1" id="KW-0175">Coiled coil</keyword>
<feature type="domain" description="C2H2-type" evidence="2">
    <location>
        <begin position="71"/>
        <end position="92"/>
    </location>
</feature>
<dbReference type="Proteomes" id="UP000265618">
    <property type="component" value="Unassembled WGS sequence"/>
</dbReference>
<evidence type="ECO:0000256" key="1">
    <source>
        <dbReference type="SAM" id="Coils"/>
    </source>
</evidence>
<organism evidence="4 5">
    <name type="scientific">Kipferlia bialata</name>
    <dbReference type="NCBI Taxonomy" id="797122"/>
    <lineage>
        <taxon>Eukaryota</taxon>
        <taxon>Metamonada</taxon>
        <taxon>Carpediemonas-like organisms</taxon>
        <taxon>Kipferlia</taxon>
    </lineage>
</organism>
<dbReference type="PROSITE" id="PS00028">
    <property type="entry name" value="ZINC_FINGER_C2H2_1"/>
    <property type="match status" value="1"/>
</dbReference>
<keyword evidence="5" id="KW-1185">Reference proteome</keyword>
<dbReference type="EMBL" id="BDIP01001377">
    <property type="protein sequence ID" value="GIQ84277.1"/>
    <property type="molecule type" value="Genomic_DNA"/>
</dbReference>
<protein>
    <recommendedName>
        <fullName evidence="2">C2H2-type domain-containing protein</fullName>
    </recommendedName>
</protein>
<sequence length="219" mass="24408">MSGDNVPRSLSEAEVETLRAENRRLREELSQTKKKAKADRRLQSAYEIILRSATLADIPTQERVMAYLNRCTVCERVFGSYEYLAGHYQRRHPDCAIPPKPLPFERPEGTHVGVQACMPGVAKFTQTRTVQSVSIQTTTPEPSPSLPIAVPVPEEEAGESVIEQEEDVTPMRTLVYNVDQYAPIGGQDDIRAGFDHTRAQMAAEREAVLAELVGTRSLQ</sequence>
<evidence type="ECO:0000313" key="5">
    <source>
        <dbReference type="Proteomes" id="UP000265618"/>
    </source>
</evidence>
<dbReference type="InterPro" id="IPR013087">
    <property type="entry name" value="Znf_C2H2_type"/>
</dbReference>
<dbReference type="EMBL" id="BDIP01000531">
    <property type="protein sequence ID" value="GIQ81910.1"/>
    <property type="molecule type" value="Genomic_DNA"/>
</dbReference>
<evidence type="ECO:0000259" key="2">
    <source>
        <dbReference type="PROSITE" id="PS00028"/>
    </source>
</evidence>
<accession>A0A9K3CXF6</accession>
<reference evidence="4" key="1">
    <citation type="submission" date="2016-10" db="EMBL/GenBank/DDBJ databases">
        <authorList>
            <person name="Tanifuji G."/>
            <person name="Kume K."/>
            <person name="Nakayama T."/>
            <person name="Takabayashi S."/>
            <person name="Hashimoto T."/>
        </authorList>
    </citation>
    <scope>NUCLEOTIDE SEQUENCE</scope>
    <source>
        <strain evidence="4">NY0173</strain>
    </source>
</reference>
<feature type="coiled-coil region" evidence="1">
    <location>
        <begin position="8"/>
        <end position="42"/>
    </location>
</feature>